<evidence type="ECO:0000313" key="1">
    <source>
        <dbReference type="EMBL" id="EUA68126.1"/>
    </source>
</evidence>
<reference evidence="1 2" key="1">
    <citation type="submission" date="2013-12" db="EMBL/GenBank/DDBJ databases">
        <authorList>
            <person name="Zelazny A."/>
            <person name="Olivier K."/>
            <person name="Holland S."/>
            <person name="Lenaerts A."/>
            <person name="Ordway D."/>
            <person name="DeGroote M.A."/>
            <person name="Parker T."/>
            <person name="Sizemore C."/>
            <person name="Tallon L.J."/>
            <person name="Sadzewicz L.K."/>
            <person name="Sengamalay N."/>
            <person name="Fraser C.M."/>
            <person name="Hine E."/>
            <person name="Shefchek K.A."/>
            <person name="Das S.P."/>
            <person name="Tettelin H."/>
        </authorList>
    </citation>
    <scope>NUCLEOTIDE SEQUENCE [LARGE SCALE GENOMIC DNA]</scope>
    <source>
        <strain evidence="1 2">1513</strain>
    </source>
</reference>
<dbReference type="InterPro" id="IPR029058">
    <property type="entry name" value="AB_hydrolase_fold"/>
</dbReference>
<protein>
    <submittedName>
        <fullName evidence="1">Uncharacterized protein</fullName>
    </submittedName>
</protein>
<dbReference type="Gene3D" id="3.40.50.1820">
    <property type="entry name" value="alpha/beta hydrolase"/>
    <property type="match status" value="1"/>
</dbReference>
<dbReference type="EMBL" id="JAOJ01000003">
    <property type="protein sequence ID" value="EUA68126.1"/>
    <property type="molecule type" value="Genomic_DNA"/>
</dbReference>
<dbReference type="PATRIC" id="fig|1299321.3.peg.5810"/>
<comment type="caution">
    <text evidence="1">The sequence shown here is derived from an EMBL/GenBank/DDBJ whole genome shotgun (WGS) entry which is preliminary data.</text>
</comment>
<gene>
    <name evidence="1" type="ORF">I540_6006</name>
</gene>
<organism evidence="1 2">
    <name type="scientific">Mycobacteroides abscessus subsp. bolletii 1513</name>
    <dbReference type="NCBI Taxonomy" id="1299321"/>
    <lineage>
        <taxon>Bacteria</taxon>
        <taxon>Bacillati</taxon>
        <taxon>Actinomycetota</taxon>
        <taxon>Actinomycetes</taxon>
        <taxon>Mycobacteriales</taxon>
        <taxon>Mycobacteriaceae</taxon>
        <taxon>Mycobacteroides</taxon>
        <taxon>Mycobacteroides abscessus</taxon>
    </lineage>
</organism>
<dbReference type="Proteomes" id="UP000023351">
    <property type="component" value="Unassembled WGS sequence"/>
</dbReference>
<dbReference type="AlphaFoldDB" id="X8DJA3"/>
<sequence>MICAAPPDAFNISNLGKTLDILSGGAGAPVHALYATPEFWQIDGNAATVWTTNWAEGSFRTLPTRSTDDRLTSIDVIFTTGRQDIWLARYAHLRLREK</sequence>
<proteinExistence type="predicted"/>
<name>X8DJA3_9MYCO</name>
<evidence type="ECO:0000313" key="2">
    <source>
        <dbReference type="Proteomes" id="UP000023351"/>
    </source>
</evidence>
<accession>X8DJA3</accession>